<accession>A0A3B7MKL3</accession>
<feature type="signal peptide" evidence="1">
    <location>
        <begin position="1"/>
        <end position="20"/>
    </location>
</feature>
<dbReference type="KEGG" id="pseg:D3H65_13910"/>
<evidence type="ECO:0000313" key="3">
    <source>
        <dbReference type="Proteomes" id="UP000263900"/>
    </source>
</evidence>
<dbReference type="OrthoDB" id="9884671at2"/>
<gene>
    <name evidence="2" type="ORF">D3H65_13910</name>
</gene>
<dbReference type="Proteomes" id="UP000263900">
    <property type="component" value="Chromosome"/>
</dbReference>
<evidence type="ECO:0000313" key="2">
    <source>
        <dbReference type="EMBL" id="AXY75012.1"/>
    </source>
</evidence>
<name>A0A3B7MKL3_9BACT</name>
<reference evidence="2 3" key="1">
    <citation type="submission" date="2018-09" db="EMBL/GenBank/DDBJ databases">
        <title>Genome sequencing of strain 6GH32-13.</title>
        <authorList>
            <person name="Weon H.-Y."/>
            <person name="Heo J."/>
            <person name="Kwon S.-W."/>
        </authorList>
    </citation>
    <scope>NUCLEOTIDE SEQUENCE [LARGE SCALE GENOMIC DNA]</scope>
    <source>
        <strain evidence="2 3">5GH32-13</strain>
    </source>
</reference>
<dbReference type="EMBL" id="CP032157">
    <property type="protein sequence ID" value="AXY75012.1"/>
    <property type="molecule type" value="Genomic_DNA"/>
</dbReference>
<keyword evidence="3" id="KW-1185">Reference proteome</keyword>
<proteinExistence type="predicted"/>
<protein>
    <submittedName>
        <fullName evidence="2">Uncharacterized protein</fullName>
    </submittedName>
</protein>
<dbReference type="AlphaFoldDB" id="A0A3B7MKL3"/>
<evidence type="ECO:0000256" key="1">
    <source>
        <dbReference type="SAM" id="SignalP"/>
    </source>
</evidence>
<organism evidence="2 3">
    <name type="scientific">Paraflavitalea soli</name>
    <dbReference type="NCBI Taxonomy" id="2315862"/>
    <lineage>
        <taxon>Bacteria</taxon>
        <taxon>Pseudomonadati</taxon>
        <taxon>Bacteroidota</taxon>
        <taxon>Chitinophagia</taxon>
        <taxon>Chitinophagales</taxon>
        <taxon>Chitinophagaceae</taxon>
        <taxon>Paraflavitalea</taxon>
    </lineage>
</organism>
<dbReference type="PROSITE" id="PS51257">
    <property type="entry name" value="PROKAR_LIPOPROTEIN"/>
    <property type="match status" value="1"/>
</dbReference>
<feature type="chain" id="PRO_5017739779" evidence="1">
    <location>
        <begin position="21"/>
        <end position="128"/>
    </location>
</feature>
<dbReference type="RefSeq" id="WP_119050894.1">
    <property type="nucleotide sequence ID" value="NZ_CP032157.1"/>
</dbReference>
<keyword evidence="1" id="KW-0732">Signal</keyword>
<sequence length="128" mass="14257">MKSICLIIVSTLLLISSVSATGGCTSTEPVEKPSLEVVYLGVEGEFLLFTVKAEKVIPKTVFSIRNEAGDDIYREYHNEISSIRRIRIPRAAGHTIRFILGNRKQQCSKTFTIDTNIVETVQVKEIGQ</sequence>